<organism evidence="1 2">
    <name type="scientific">Thermomonospora cellulosilytica</name>
    <dbReference type="NCBI Taxonomy" id="1411118"/>
    <lineage>
        <taxon>Bacteria</taxon>
        <taxon>Bacillati</taxon>
        <taxon>Actinomycetota</taxon>
        <taxon>Actinomycetes</taxon>
        <taxon>Streptosporangiales</taxon>
        <taxon>Thermomonosporaceae</taxon>
        <taxon>Thermomonospora</taxon>
    </lineage>
</organism>
<proteinExistence type="predicted"/>
<accession>A0A7W3N186</accession>
<gene>
    <name evidence="1" type="ORF">HNR21_004496</name>
</gene>
<dbReference type="AlphaFoldDB" id="A0A7W3N186"/>
<dbReference type="EMBL" id="JACJII010000001">
    <property type="protein sequence ID" value="MBA9005614.1"/>
    <property type="molecule type" value="Genomic_DNA"/>
</dbReference>
<keyword evidence="2" id="KW-1185">Reference proteome</keyword>
<dbReference type="Gene3D" id="1.20.1290.10">
    <property type="entry name" value="AhpD-like"/>
    <property type="match status" value="1"/>
</dbReference>
<dbReference type="GO" id="GO:0004601">
    <property type="term" value="F:peroxidase activity"/>
    <property type="evidence" value="ECO:0007669"/>
    <property type="project" value="UniProtKB-KW"/>
</dbReference>
<sequence length="362" mass="37622">MSRMLARAARRGAQVQIRHVSAVPYGAAEGLAGAVYAQVEQDFGMLAPPVALHAPVPESLAACWMMLRETLLASGRVPRAVKETAAAAVSLGNTCPYCVEVHGTVLHGLASGRDATAVSQGRLASVADPRLREIAAWGMGGPSGGPAAPPGMLRTDAEAAELVGVAVTFHYLNRMVNVFLGDSPLPPGVPAALRGGARRLLARVMRAGARGRRPGRSLDLLPDAALPEDMRWAAGSPHVAGAFARAAAAFAEVGRRSVPESVRALLPDPPDGMAGENGPAMPSRAWVEPMLAGLPAADVPAGRLALLTARASYQVDRTVVDDFRRARPGDAALIGLTSWASFQAARAEGGRLYAGLKRDRPG</sequence>
<dbReference type="InterPro" id="IPR029032">
    <property type="entry name" value="AhpD-like"/>
</dbReference>
<keyword evidence="1" id="KW-0560">Oxidoreductase</keyword>
<reference evidence="1 2" key="1">
    <citation type="submission" date="2020-08" db="EMBL/GenBank/DDBJ databases">
        <title>Sequencing the genomes of 1000 actinobacteria strains.</title>
        <authorList>
            <person name="Klenk H.-P."/>
        </authorList>
    </citation>
    <scope>NUCLEOTIDE SEQUENCE [LARGE SCALE GENOMIC DNA]</scope>
    <source>
        <strain evidence="1 2">DSM 45823</strain>
    </source>
</reference>
<keyword evidence="1" id="KW-0575">Peroxidase</keyword>
<name>A0A7W3N186_9ACTN</name>
<protein>
    <submittedName>
        <fullName evidence="1">AhpD family alkylhydroperoxidase</fullName>
    </submittedName>
</protein>
<comment type="caution">
    <text evidence="1">The sequence shown here is derived from an EMBL/GenBank/DDBJ whole genome shotgun (WGS) entry which is preliminary data.</text>
</comment>
<evidence type="ECO:0000313" key="2">
    <source>
        <dbReference type="Proteomes" id="UP000539313"/>
    </source>
</evidence>
<dbReference type="Proteomes" id="UP000539313">
    <property type="component" value="Unassembled WGS sequence"/>
</dbReference>
<dbReference type="RefSeq" id="WP_119730417.1">
    <property type="nucleotide sequence ID" value="NZ_JACJII010000001.1"/>
</dbReference>
<dbReference type="SUPFAM" id="SSF69118">
    <property type="entry name" value="AhpD-like"/>
    <property type="match status" value="1"/>
</dbReference>
<evidence type="ECO:0000313" key="1">
    <source>
        <dbReference type="EMBL" id="MBA9005614.1"/>
    </source>
</evidence>